<dbReference type="Gene3D" id="3.40.50.300">
    <property type="entry name" value="P-loop containing nucleotide triphosphate hydrolases"/>
    <property type="match status" value="1"/>
</dbReference>
<gene>
    <name evidence="10" type="ORF">AMYX_18630</name>
</gene>
<dbReference type="InterPro" id="IPR003593">
    <property type="entry name" value="AAA+_ATPase"/>
</dbReference>
<evidence type="ECO:0000256" key="8">
    <source>
        <dbReference type="ARBA" id="ARBA00023136"/>
    </source>
</evidence>
<keyword evidence="5" id="KW-0067">ATP-binding</keyword>
<organism evidence="10 11">
    <name type="scientific">Anaeromyxobacter diazotrophicus</name>
    <dbReference type="NCBI Taxonomy" id="2590199"/>
    <lineage>
        <taxon>Bacteria</taxon>
        <taxon>Pseudomonadati</taxon>
        <taxon>Myxococcota</taxon>
        <taxon>Myxococcia</taxon>
        <taxon>Myxococcales</taxon>
        <taxon>Cystobacterineae</taxon>
        <taxon>Anaeromyxobacteraceae</taxon>
        <taxon>Anaeromyxobacter</taxon>
    </lineage>
</organism>
<dbReference type="PANTHER" id="PTHR42781:SF4">
    <property type="entry name" value="SPERMIDINE_PUTRESCINE IMPORT ATP-BINDING PROTEIN POTA"/>
    <property type="match status" value="1"/>
</dbReference>
<dbReference type="Pfam" id="PF00005">
    <property type="entry name" value="ABC_tran"/>
    <property type="match status" value="1"/>
</dbReference>
<dbReference type="SMART" id="SM00382">
    <property type="entry name" value="AAA"/>
    <property type="match status" value="1"/>
</dbReference>
<comment type="caution">
    <text evidence="10">The sequence shown here is derived from an EMBL/GenBank/DDBJ whole genome shotgun (WGS) entry which is preliminary data.</text>
</comment>
<dbReference type="PANTHER" id="PTHR42781">
    <property type="entry name" value="SPERMIDINE/PUTRESCINE IMPORT ATP-BINDING PROTEIN POTA"/>
    <property type="match status" value="1"/>
</dbReference>
<evidence type="ECO:0000256" key="2">
    <source>
        <dbReference type="ARBA" id="ARBA00022475"/>
    </source>
</evidence>
<accession>A0A7I9VL37</accession>
<reference evidence="11" key="1">
    <citation type="journal article" date="2020" name="Appl. Environ. Microbiol.">
        <title>Diazotrophic Anaeromyxobacter Isolates from Soils.</title>
        <authorList>
            <person name="Masuda Y."/>
            <person name="Yamanaka H."/>
            <person name="Xu Z.X."/>
            <person name="Shiratori Y."/>
            <person name="Aono T."/>
            <person name="Amachi S."/>
            <person name="Senoo K."/>
            <person name="Itoh H."/>
        </authorList>
    </citation>
    <scope>NUCLEOTIDE SEQUENCE [LARGE SCALE GENOMIC DNA]</scope>
    <source>
        <strain evidence="11">R267</strain>
    </source>
</reference>
<proteinExistence type="predicted"/>
<keyword evidence="11" id="KW-1185">Reference proteome</keyword>
<keyword evidence="7" id="KW-0406">Ion transport</keyword>
<dbReference type="GO" id="GO:0016887">
    <property type="term" value="F:ATP hydrolysis activity"/>
    <property type="evidence" value="ECO:0007669"/>
    <property type="project" value="InterPro"/>
</dbReference>
<dbReference type="Proteomes" id="UP000503640">
    <property type="component" value="Unassembled WGS sequence"/>
</dbReference>
<keyword evidence="3" id="KW-0410">Iron transport</keyword>
<dbReference type="InterPro" id="IPR003439">
    <property type="entry name" value="ABC_transporter-like_ATP-bd"/>
</dbReference>
<dbReference type="PROSITE" id="PS50893">
    <property type="entry name" value="ABC_TRANSPORTER_2"/>
    <property type="match status" value="1"/>
</dbReference>
<dbReference type="RefSeq" id="WP_176064609.1">
    <property type="nucleotide sequence ID" value="NZ_BJTG01000004.1"/>
</dbReference>
<keyword evidence="8" id="KW-0472">Membrane</keyword>
<evidence type="ECO:0000259" key="9">
    <source>
        <dbReference type="PROSITE" id="PS50893"/>
    </source>
</evidence>
<sequence>MSAALQLDRVTALRGGQEVLAEVSLRVAPGETLPVLGSSGSGKTTLLRVVAGLLAPARGAVRIGDALASEAGRLVLAPEERGLAMVFQDLALWPHLTVHGNLSFGLEGRKVARAEREERVAAILSRVGLAGKARRHPGELSGGERQRVAIARALVLAPRAVLLDEPLSNLDVGLKQELLALFRELLHERGATALYVTHDPREAQALGPRTAVLDRGRIVHLGPLEALRARPDLPFARSVLQALGP</sequence>
<evidence type="ECO:0000256" key="5">
    <source>
        <dbReference type="ARBA" id="ARBA00022840"/>
    </source>
</evidence>
<dbReference type="GO" id="GO:0016020">
    <property type="term" value="C:membrane"/>
    <property type="evidence" value="ECO:0007669"/>
    <property type="project" value="InterPro"/>
</dbReference>
<evidence type="ECO:0000256" key="3">
    <source>
        <dbReference type="ARBA" id="ARBA00022496"/>
    </source>
</evidence>
<dbReference type="InterPro" id="IPR015853">
    <property type="entry name" value="ABC_transpr_FbpC"/>
</dbReference>
<dbReference type="InterPro" id="IPR027417">
    <property type="entry name" value="P-loop_NTPase"/>
</dbReference>
<keyword evidence="4" id="KW-0547">Nucleotide-binding</keyword>
<evidence type="ECO:0000256" key="7">
    <source>
        <dbReference type="ARBA" id="ARBA00023065"/>
    </source>
</evidence>
<evidence type="ECO:0000313" key="11">
    <source>
        <dbReference type="Proteomes" id="UP000503640"/>
    </source>
</evidence>
<keyword evidence="6" id="KW-0408">Iron</keyword>
<protein>
    <recommendedName>
        <fullName evidence="9">ABC transporter domain-containing protein</fullName>
    </recommendedName>
</protein>
<evidence type="ECO:0000256" key="6">
    <source>
        <dbReference type="ARBA" id="ARBA00023004"/>
    </source>
</evidence>
<dbReference type="InterPro" id="IPR017871">
    <property type="entry name" value="ABC_transporter-like_CS"/>
</dbReference>
<dbReference type="EMBL" id="BJTG01000004">
    <property type="protein sequence ID" value="GEJ57122.1"/>
    <property type="molecule type" value="Genomic_DNA"/>
</dbReference>
<dbReference type="GO" id="GO:0005524">
    <property type="term" value="F:ATP binding"/>
    <property type="evidence" value="ECO:0007669"/>
    <property type="project" value="UniProtKB-KW"/>
</dbReference>
<name>A0A7I9VL37_9BACT</name>
<feature type="domain" description="ABC transporter" evidence="9">
    <location>
        <begin position="5"/>
        <end position="240"/>
    </location>
</feature>
<keyword evidence="2" id="KW-1003">Cell membrane</keyword>
<dbReference type="AlphaFoldDB" id="A0A7I9VL37"/>
<dbReference type="SUPFAM" id="SSF52540">
    <property type="entry name" value="P-loop containing nucleoside triphosphate hydrolases"/>
    <property type="match status" value="1"/>
</dbReference>
<dbReference type="CDD" id="cd03259">
    <property type="entry name" value="ABC_Carb_Solutes_like"/>
    <property type="match status" value="1"/>
</dbReference>
<dbReference type="InterPro" id="IPR050093">
    <property type="entry name" value="ABC_SmlMolc_Importer"/>
</dbReference>
<dbReference type="GO" id="GO:0015408">
    <property type="term" value="F:ABC-type ferric iron transporter activity"/>
    <property type="evidence" value="ECO:0007669"/>
    <property type="project" value="InterPro"/>
</dbReference>
<evidence type="ECO:0000313" key="10">
    <source>
        <dbReference type="EMBL" id="GEJ57122.1"/>
    </source>
</evidence>
<dbReference type="PROSITE" id="PS00211">
    <property type="entry name" value="ABC_TRANSPORTER_1"/>
    <property type="match status" value="1"/>
</dbReference>
<keyword evidence="1" id="KW-0813">Transport</keyword>
<evidence type="ECO:0000256" key="4">
    <source>
        <dbReference type="ARBA" id="ARBA00022741"/>
    </source>
</evidence>
<evidence type="ECO:0000256" key="1">
    <source>
        <dbReference type="ARBA" id="ARBA00022448"/>
    </source>
</evidence>